<feature type="non-terminal residue" evidence="1">
    <location>
        <position position="1"/>
    </location>
</feature>
<evidence type="ECO:0000313" key="1">
    <source>
        <dbReference type="EMBL" id="KYM97704.1"/>
    </source>
</evidence>
<dbReference type="Proteomes" id="UP000078542">
    <property type="component" value="Unassembled WGS sequence"/>
</dbReference>
<dbReference type="EMBL" id="KQ978062">
    <property type="protein sequence ID" value="KYM97704.1"/>
    <property type="molecule type" value="Genomic_DNA"/>
</dbReference>
<evidence type="ECO:0000313" key="2">
    <source>
        <dbReference type="Proteomes" id="UP000078542"/>
    </source>
</evidence>
<sequence>IAAFRCIDYYNCAMTEVKESCYLRQTPTTCCKNPTEICPASDEDIPTCEVNSNVYLDGEYFKVNDPDLICICQPGYKGLNVPPFCIKPKHSPCFHPAFSHGDFFRRNCAPVFKDYAEKNTCYTMRCQVPGDGVVHRRFPFVMDDNLNKNIIIRYSFVLDMCIFGNLIMHIGDKLQQSPKFPLICLNCTCEVPPVPTCIEIPQNNCTRNITTDIAL</sequence>
<protein>
    <submittedName>
        <fullName evidence="1">Uncharacterized protein</fullName>
    </submittedName>
</protein>
<gene>
    <name evidence="1" type="ORF">ALC62_11605</name>
</gene>
<keyword evidence="2" id="KW-1185">Reference proteome</keyword>
<reference evidence="1 2" key="1">
    <citation type="submission" date="2016-03" db="EMBL/GenBank/DDBJ databases">
        <title>Cyphomyrmex costatus WGS genome.</title>
        <authorList>
            <person name="Nygaard S."/>
            <person name="Hu H."/>
            <person name="Boomsma J."/>
            <person name="Zhang G."/>
        </authorList>
    </citation>
    <scope>NUCLEOTIDE SEQUENCE [LARGE SCALE GENOMIC DNA]</scope>
    <source>
        <strain evidence="1">MS0001</strain>
        <tissue evidence="1">Whole body</tissue>
    </source>
</reference>
<accession>A0A151IC89</accession>
<proteinExistence type="predicted"/>
<organism evidence="1 2">
    <name type="scientific">Cyphomyrmex costatus</name>
    <dbReference type="NCBI Taxonomy" id="456900"/>
    <lineage>
        <taxon>Eukaryota</taxon>
        <taxon>Metazoa</taxon>
        <taxon>Ecdysozoa</taxon>
        <taxon>Arthropoda</taxon>
        <taxon>Hexapoda</taxon>
        <taxon>Insecta</taxon>
        <taxon>Pterygota</taxon>
        <taxon>Neoptera</taxon>
        <taxon>Endopterygota</taxon>
        <taxon>Hymenoptera</taxon>
        <taxon>Apocrita</taxon>
        <taxon>Aculeata</taxon>
        <taxon>Formicoidea</taxon>
        <taxon>Formicidae</taxon>
        <taxon>Myrmicinae</taxon>
        <taxon>Cyphomyrmex</taxon>
    </lineage>
</organism>
<name>A0A151IC89_9HYME</name>
<dbReference type="AlphaFoldDB" id="A0A151IC89"/>